<accession>A0A0C4YHN4</accession>
<dbReference type="Proteomes" id="UP000031843">
    <property type="component" value="Chromosome main"/>
</dbReference>
<evidence type="ECO:0000313" key="3">
    <source>
        <dbReference type="Proteomes" id="UP000031843"/>
    </source>
</evidence>
<gene>
    <name evidence="2" type="ORF">RR42_m4081</name>
</gene>
<name>A0A0C4YHN4_9BURK</name>
<evidence type="ECO:0000256" key="1">
    <source>
        <dbReference type="SAM" id="MobiDB-lite"/>
    </source>
</evidence>
<reference evidence="2 3" key="1">
    <citation type="journal article" date="2015" name="Genome Announc.">
        <title>Complete Genome Sequence of Cupriavidus basilensis 4G11, Isolated from the Oak Ridge Field Research Center Site.</title>
        <authorList>
            <person name="Ray J."/>
            <person name="Waters R.J."/>
            <person name="Skerker J.M."/>
            <person name="Kuehl J.V."/>
            <person name="Price M.N."/>
            <person name="Huang J."/>
            <person name="Chakraborty R."/>
            <person name="Arkin A.P."/>
            <person name="Deutschbauer A."/>
        </authorList>
    </citation>
    <scope>NUCLEOTIDE SEQUENCE [LARGE SCALE GENOMIC DNA]</scope>
    <source>
        <strain evidence="2">4G11</strain>
    </source>
</reference>
<dbReference type="AlphaFoldDB" id="A0A0C4YHN4"/>
<organism evidence="2 3">
    <name type="scientific">Cupriavidus basilensis</name>
    <dbReference type="NCBI Taxonomy" id="68895"/>
    <lineage>
        <taxon>Bacteria</taxon>
        <taxon>Pseudomonadati</taxon>
        <taxon>Pseudomonadota</taxon>
        <taxon>Betaproteobacteria</taxon>
        <taxon>Burkholderiales</taxon>
        <taxon>Burkholderiaceae</taxon>
        <taxon>Cupriavidus</taxon>
    </lineage>
</organism>
<dbReference type="EMBL" id="CP010536">
    <property type="protein sequence ID" value="AJG21429.1"/>
    <property type="molecule type" value="Genomic_DNA"/>
</dbReference>
<proteinExistence type="predicted"/>
<protein>
    <submittedName>
        <fullName evidence="2">Uncharacterized protein</fullName>
    </submittedName>
</protein>
<dbReference type="KEGG" id="cbw:RR42_m4081"/>
<keyword evidence="3" id="KW-1185">Reference proteome</keyword>
<sequence length="54" mass="6009">MAKAAHALARPRPRVKPAAQQKPSEPQMLTRRPAGQRLRPGWRASALTSPRGWL</sequence>
<feature type="region of interest" description="Disordered" evidence="1">
    <location>
        <begin position="1"/>
        <end position="54"/>
    </location>
</feature>
<evidence type="ECO:0000313" key="2">
    <source>
        <dbReference type="EMBL" id="AJG21429.1"/>
    </source>
</evidence>